<accession>A0AB36TIV6</accession>
<dbReference type="CDD" id="cd14256">
    <property type="entry name" value="Dockerin_I"/>
    <property type="match status" value="1"/>
</dbReference>
<evidence type="ECO:0000256" key="9">
    <source>
        <dbReference type="RuleBase" id="RU361166"/>
    </source>
</evidence>
<dbReference type="PROSITE" id="PS00698">
    <property type="entry name" value="GH9_3"/>
    <property type="match status" value="1"/>
</dbReference>
<reference evidence="12 13" key="1">
    <citation type="submission" date="2017-09" db="EMBL/GenBank/DDBJ databases">
        <title>Evaluation of Pacific Biosciences Sequencing Technology to Finishing C. thermocellum Genome Sequences.</title>
        <authorList>
            <person name="Brown S."/>
        </authorList>
    </citation>
    <scope>NUCLEOTIDE SEQUENCE [LARGE SCALE GENOMIC DNA]</scope>
    <source>
        <strain evidence="12 13">AD2</strain>
    </source>
</reference>
<dbReference type="PROSITE" id="PS51766">
    <property type="entry name" value="DOCKERIN"/>
    <property type="match status" value="1"/>
</dbReference>
<keyword evidence="6 8" id="KW-0326">Glycosidase</keyword>
<evidence type="ECO:0000256" key="1">
    <source>
        <dbReference type="ARBA" id="ARBA00000966"/>
    </source>
</evidence>
<gene>
    <name evidence="12" type="ORF">M972_111542</name>
</gene>
<dbReference type="AlphaFoldDB" id="A0AB36TIV6"/>
<dbReference type="Gene3D" id="2.60.40.710">
    <property type="entry name" value="Endoglucanase-like"/>
    <property type="match status" value="1"/>
</dbReference>
<dbReference type="Gene3D" id="1.10.1330.10">
    <property type="entry name" value="Dockerin domain"/>
    <property type="match status" value="1"/>
</dbReference>
<dbReference type="InterPro" id="IPR001701">
    <property type="entry name" value="Glyco_hydro_9"/>
</dbReference>
<dbReference type="SUPFAM" id="SSF49384">
    <property type="entry name" value="Carbohydrate-binding domain"/>
    <property type="match status" value="1"/>
</dbReference>
<evidence type="ECO:0000313" key="13">
    <source>
        <dbReference type="Proteomes" id="UP000223596"/>
    </source>
</evidence>
<keyword evidence="7 8" id="KW-0624">Polysaccharide degradation</keyword>
<dbReference type="InterPro" id="IPR036966">
    <property type="entry name" value="CBM3_sf"/>
</dbReference>
<comment type="similarity">
    <text evidence="8 9">Belongs to the glycosyl hydrolase 9 (cellulase E) family.</text>
</comment>
<dbReference type="GO" id="GO:0008810">
    <property type="term" value="F:cellulase activity"/>
    <property type="evidence" value="ECO:0007669"/>
    <property type="project" value="UniProtKB-EC"/>
</dbReference>
<dbReference type="InterPro" id="IPR016134">
    <property type="entry name" value="Dockerin_dom"/>
</dbReference>
<organism evidence="12 13">
    <name type="scientific">Acetivibrio thermocellus AD2</name>
    <dbReference type="NCBI Taxonomy" id="1138384"/>
    <lineage>
        <taxon>Bacteria</taxon>
        <taxon>Bacillati</taxon>
        <taxon>Bacillota</taxon>
        <taxon>Clostridia</taxon>
        <taxon>Eubacteriales</taxon>
        <taxon>Oscillospiraceae</taxon>
        <taxon>Acetivibrio</taxon>
    </lineage>
</organism>
<evidence type="ECO:0000256" key="5">
    <source>
        <dbReference type="ARBA" id="ARBA00023277"/>
    </source>
</evidence>
<dbReference type="GO" id="GO:0030248">
    <property type="term" value="F:cellulose binding"/>
    <property type="evidence" value="ECO:0007669"/>
    <property type="project" value="InterPro"/>
</dbReference>
<comment type="caution">
    <text evidence="12">The sequence shown here is derived from an EMBL/GenBank/DDBJ whole genome shotgun (WGS) entry which is preliminary data.</text>
</comment>
<dbReference type="InterPro" id="IPR008965">
    <property type="entry name" value="CBM2/CBM3_carb-bd_dom_sf"/>
</dbReference>
<dbReference type="InterPro" id="IPR008928">
    <property type="entry name" value="6-hairpin_glycosidase_sf"/>
</dbReference>
<dbReference type="PROSITE" id="PS00448">
    <property type="entry name" value="CLOS_CELLULOSOME_RPT"/>
    <property type="match status" value="1"/>
</dbReference>
<feature type="domain" description="Dockerin" evidence="11">
    <location>
        <begin position="661"/>
        <end position="728"/>
    </location>
</feature>
<dbReference type="InterPro" id="IPR036439">
    <property type="entry name" value="Dockerin_dom_sf"/>
</dbReference>
<evidence type="ECO:0000259" key="10">
    <source>
        <dbReference type="PROSITE" id="PS51172"/>
    </source>
</evidence>
<evidence type="ECO:0000256" key="4">
    <source>
        <dbReference type="ARBA" id="ARBA00023001"/>
    </source>
</evidence>
<dbReference type="GO" id="GO:0030245">
    <property type="term" value="P:cellulose catabolic process"/>
    <property type="evidence" value="ECO:0007669"/>
    <property type="project" value="UniProtKB-KW"/>
</dbReference>
<dbReference type="Gene3D" id="1.50.10.10">
    <property type="match status" value="1"/>
</dbReference>
<dbReference type="SMART" id="SM01067">
    <property type="entry name" value="CBM_3"/>
    <property type="match status" value="1"/>
</dbReference>
<dbReference type="PANTHER" id="PTHR22298">
    <property type="entry name" value="ENDO-1,4-BETA-GLUCANASE"/>
    <property type="match status" value="1"/>
</dbReference>
<dbReference type="EC" id="3.2.1.-" evidence="9"/>
<evidence type="ECO:0000256" key="7">
    <source>
        <dbReference type="ARBA" id="ARBA00023326"/>
    </source>
</evidence>
<dbReference type="PROSITE" id="PS51172">
    <property type="entry name" value="CBM3"/>
    <property type="match status" value="1"/>
</dbReference>
<dbReference type="RefSeq" id="WP_059169952.1">
    <property type="nucleotide sequence ID" value="NZ_CP013828.1"/>
</dbReference>
<keyword evidence="3 8" id="KW-0378">Hydrolase</keyword>
<dbReference type="Pfam" id="PF00942">
    <property type="entry name" value="CBM_3"/>
    <property type="match status" value="1"/>
</dbReference>
<feature type="domain" description="CBM3" evidence="10">
    <location>
        <begin position="482"/>
        <end position="641"/>
    </location>
</feature>
<dbReference type="InterPro" id="IPR001956">
    <property type="entry name" value="CBM3"/>
</dbReference>
<keyword evidence="5 8" id="KW-0119">Carbohydrate metabolism</keyword>
<feature type="active site" evidence="8">
    <location>
        <position position="440"/>
    </location>
</feature>
<keyword evidence="4" id="KW-0136">Cellulose degradation</keyword>
<dbReference type="FunFam" id="1.50.10.10:FF:000020">
    <property type="entry name" value="Endoglucanase"/>
    <property type="match status" value="1"/>
</dbReference>
<dbReference type="Pfam" id="PF00759">
    <property type="entry name" value="Glyco_hydro_9"/>
    <property type="match status" value="1"/>
</dbReference>
<sequence>MKKFLSLILVVSFLIMLLTPSTKISAATTFNYGEALQKAIMFYEFQRSGKLPSTIRNNWRADSCLDDGKDVGLDLTGGWFDAGDHVKFNLPMAYTAAMLAWAVYEEKDAFVKSGQLKYILDEIKWATDYFIKCHPEPDVYYYQVGDGDIDHMWWGPAEVVHLRTKRPSYKVDITSPGSTVSAETAAALAAASIVFKDTDPQYSNLCLKHAKELFNFADKTRSDAGYTAATNFYTSHSGFYDELTWAATWIYLATGDTSYLDKAESYVEFWSTEPQTDIMSYKWGHCWDDVRYGAQLLLARITKKPIYKESMERHLDYWTVGVDNSRIKYTPKGLAWLNNWGSLRYATTTAFLAAVYADWEGCSPQKAKIYNDFAKAQVDYALGSTGRSFVVGFGENWPQHPHHRTAHGSWYDSMNVPDYHRHVLYGALVGGPGESDNYRDDISDYQCNEVACDYNAGFVGALAKMYNRYDGRPVPEFKAIEVPEDEFMVEAYVSSSDKNYVEIKTRLNNRTAWPARVSEGLSFRYFIDLTEVIEAGYGPNDLIISGGQGSSGKVSGPHLWNKEKNIYYIEVDYTGDRLFPGGQDHYRRDSSLRIAVPGNSGCWNSENDPSFKGLSKTSEFKKAEYIPVYEYGVKVAGIEPEGTVVQPSPSPTPTPTPPHSDDVLYGDINNDKTVNSTDVTYLKRFLLKQINSLPNQKAADVNLDGNINSTDLVILKRYVLRGISKLPYAP</sequence>
<dbReference type="EMBL" id="PDBW01000001">
    <property type="protein sequence ID" value="PFH02755.1"/>
    <property type="molecule type" value="Genomic_DNA"/>
</dbReference>
<dbReference type="InterPro" id="IPR033126">
    <property type="entry name" value="Glyco_hydro_9_Asp/Glu_AS"/>
</dbReference>
<proteinExistence type="inferred from homology"/>
<dbReference type="InterPro" id="IPR002105">
    <property type="entry name" value="Dockerin_1_rpt"/>
</dbReference>
<evidence type="ECO:0000256" key="2">
    <source>
        <dbReference type="ARBA" id="ARBA00022729"/>
    </source>
</evidence>
<comment type="catalytic activity">
    <reaction evidence="1">
        <text>Endohydrolysis of (1-&gt;4)-beta-D-glucosidic linkages in cellulose, lichenin and cereal beta-D-glucans.</text>
        <dbReference type="EC" id="3.2.1.4"/>
    </reaction>
</comment>
<evidence type="ECO:0000256" key="6">
    <source>
        <dbReference type="ARBA" id="ARBA00023295"/>
    </source>
</evidence>
<feature type="signal peptide" evidence="9">
    <location>
        <begin position="1"/>
        <end position="26"/>
    </location>
</feature>
<dbReference type="InterPro" id="IPR012341">
    <property type="entry name" value="6hp_glycosidase-like_sf"/>
</dbReference>
<keyword evidence="2 9" id="KW-0732">Signal</keyword>
<dbReference type="Proteomes" id="UP000223596">
    <property type="component" value="Unassembled WGS sequence"/>
</dbReference>
<evidence type="ECO:0000259" key="11">
    <source>
        <dbReference type="PROSITE" id="PS51766"/>
    </source>
</evidence>
<dbReference type="SUPFAM" id="SSF63446">
    <property type="entry name" value="Type I dockerin domain"/>
    <property type="match status" value="1"/>
</dbReference>
<dbReference type="SUPFAM" id="SSF48208">
    <property type="entry name" value="Six-hairpin glycosidases"/>
    <property type="match status" value="1"/>
</dbReference>
<evidence type="ECO:0000313" key="12">
    <source>
        <dbReference type="EMBL" id="PFH02755.1"/>
    </source>
</evidence>
<dbReference type="Pfam" id="PF00404">
    <property type="entry name" value="Dockerin_1"/>
    <property type="match status" value="1"/>
</dbReference>
<feature type="chain" id="PRO_5044045532" description="Glucanase" evidence="9">
    <location>
        <begin position="27"/>
        <end position="730"/>
    </location>
</feature>
<evidence type="ECO:0000256" key="8">
    <source>
        <dbReference type="PROSITE-ProRule" id="PRU10060"/>
    </source>
</evidence>
<feature type="active site" evidence="8">
    <location>
        <position position="449"/>
    </location>
</feature>
<evidence type="ECO:0000256" key="3">
    <source>
        <dbReference type="ARBA" id="ARBA00022801"/>
    </source>
</evidence>
<protein>
    <recommendedName>
        <fullName evidence="9">Glucanase</fullName>
        <ecNumber evidence="9">3.2.1.-</ecNumber>
    </recommendedName>
</protein>
<name>A0AB36TIV6_ACETH</name>